<name>A0A4Q4ZI40_9ACTN</name>
<evidence type="ECO:0000313" key="2">
    <source>
        <dbReference type="Proteomes" id="UP000295198"/>
    </source>
</evidence>
<comment type="caution">
    <text evidence="1">The sequence shown here is derived from an EMBL/GenBank/DDBJ whole genome shotgun (WGS) entry which is preliminary data.</text>
</comment>
<dbReference type="AlphaFoldDB" id="A0A4Q4ZI40"/>
<dbReference type="RefSeq" id="WP_134715606.1">
    <property type="nucleotide sequence ID" value="NZ_SDKM01000008.1"/>
</dbReference>
<dbReference type="Proteomes" id="UP000295198">
    <property type="component" value="Unassembled WGS sequence"/>
</dbReference>
<gene>
    <name evidence="1" type="ORF">EKO23_07035</name>
</gene>
<evidence type="ECO:0000313" key="1">
    <source>
        <dbReference type="EMBL" id="RYP87024.1"/>
    </source>
</evidence>
<sequence>MDPLDSLAGRLGVPRSRLSGLDACSPADLGTLDDLVATTFAAEDTAVADGLDGTVRALPRPLRGRARALIFPEDAS</sequence>
<organism evidence="1 2">
    <name type="scientific">Nocardioides guangzhouensis</name>
    <dbReference type="NCBI Taxonomy" id="2497878"/>
    <lineage>
        <taxon>Bacteria</taxon>
        <taxon>Bacillati</taxon>
        <taxon>Actinomycetota</taxon>
        <taxon>Actinomycetes</taxon>
        <taxon>Propionibacteriales</taxon>
        <taxon>Nocardioidaceae</taxon>
        <taxon>Nocardioides</taxon>
    </lineage>
</organism>
<reference evidence="1 2" key="1">
    <citation type="submission" date="2019-01" db="EMBL/GenBank/DDBJ databases">
        <title>Nocardioides guangzhouensis sp. nov., an actinobacterium isolated from soil.</title>
        <authorList>
            <person name="Fu Y."/>
            <person name="Cai Y."/>
            <person name="Lin Z."/>
            <person name="Chen P."/>
        </authorList>
    </citation>
    <scope>NUCLEOTIDE SEQUENCE [LARGE SCALE GENOMIC DNA]</scope>
    <source>
        <strain evidence="1 2">130</strain>
    </source>
</reference>
<proteinExistence type="predicted"/>
<keyword evidence="2" id="KW-1185">Reference proteome</keyword>
<accession>A0A4Q4ZI40</accession>
<protein>
    <submittedName>
        <fullName evidence="1">Uncharacterized protein</fullName>
    </submittedName>
</protein>
<dbReference type="EMBL" id="SDKM01000008">
    <property type="protein sequence ID" value="RYP87024.1"/>
    <property type="molecule type" value="Genomic_DNA"/>
</dbReference>